<reference evidence="2 3" key="1">
    <citation type="submission" date="2019-07" db="EMBL/GenBank/DDBJ databases">
        <title>Whole genome shotgun sequence of Pseudonocardia sulfidoxydans NBRC 16205.</title>
        <authorList>
            <person name="Hosoyama A."/>
            <person name="Uohara A."/>
            <person name="Ohji S."/>
            <person name="Ichikawa N."/>
        </authorList>
    </citation>
    <scope>NUCLEOTIDE SEQUENCE [LARGE SCALE GENOMIC DNA]</scope>
    <source>
        <strain evidence="2 3">NBRC 16205</strain>
    </source>
</reference>
<evidence type="ECO:0000256" key="1">
    <source>
        <dbReference type="SAM" id="MobiDB-lite"/>
    </source>
</evidence>
<evidence type="ECO:0000313" key="2">
    <source>
        <dbReference type="EMBL" id="GEL21595.1"/>
    </source>
</evidence>
<feature type="region of interest" description="Disordered" evidence="1">
    <location>
        <begin position="1"/>
        <end position="64"/>
    </location>
</feature>
<dbReference type="EMBL" id="BJVJ01000003">
    <property type="protein sequence ID" value="GEL21595.1"/>
    <property type="molecule type" value="Genomic_DNA"/>
</dbReference>
<protein>
    <submittedName>
        <fullName evidence="2">Uncharacterized protein</fullName>
    </submittedName>
</protein>
<dbReference type="Proteomes" id="UP000321685">
    <property type="component" value="Unassembled WGS sequence"/>
</dbReference>
<sequence>MGAAPSDEDDVRSGAGQMGGVGGAHPARSQYPDTSRHRDSLRSAAASRPVAALIGFRDPARRKP</sequence>
<organism evidence="2 3">
    <name type="scientific">Pseudonocardia sulfidoxydans NBRC 16205</name>
    <dbReference type="NCBI Taxonomy" id="1223511"/>
    <lineage>
        <taxon>Bacteria</taxon>
        <taxon>Bacillati</taxon>
        <taxon>Actinomycetota</taxon>
        <taxon>Actinomycetes</taxon>
        <taxon>Pseudonocardiales</taxon>
        <taxon>Pseudonocardiaceae</taxon>
        <taxon>Pseudonocardia</taxon>
    </lineage>
</organism>
<accession>A0A511D9V0</accession>
<feature type="compositionally biased region" description="Acidic residues" evidence="1">
    <location>
        <begin position="1"/>
        <end position="10"/>
    </location>
</feature>
<evidence type="ECO:0000313" key="3">
    <source>
        <dbReference type="Proteomes" id="UP000321685"/>
    </source>
</evidence>
<name>A0A511D9V0_9PSEU</name>
<proteinExistence type="predicted"/>
<keyword evidence="3" id="KW-1185">Reference proteome</keyword>
<comment type="caution">
    <text evidence="2">The sequence shown here is derived from an EMBL/GenBank/DDBJ whole genome shotgun (WGS) entry which is preliminary data.</text>
</comment>
<dbReference type="AlphaFoldDB" id="A0A511D9V0"/>
<gene>
    <name evidence="2" type="ORF">PSU4_05490</name>
</gene>